<dbReference type="Pfam" id="PF24092">
    <property type="entry name" value="DUF7373_C"/>
    <property type="match status" value="1"/>
</dbReference>
<dbReference type="STRING" id="1406858.GCA_000710895_07338"/>
<protein>
    <submittedName>
        <fullName evidence="3">Uncharacterized protein</fullName>
    </submittedName>
</protein>
<dbReference type="InterPro" id="IPR055797">
    <property type="entry name" value="DUF7373"/>
</dbReference>
<evidence type="ECO:0000259" key="2">
    <source>
        <dbReference type="Pfam" id="PF24092"/>
    </source>
</evidence>
<dbReference type="AlphaFoldDB" id="A0A378YJX9"/>
<feature type="domain" description="DUF7373" evidence="2">
    <location>
        <begin position="282"/>
        <end position="408"/>
    </location>
</feature>
<gene>
    <name evidence="3" type="ORF">NCTC1934_02709</name>
</gene>
<dbReference type="EMBL" id="UGRY01000002">
    <property type="protein sequence ID" value="SUA76781.1"/>
    <property type="molecule type" value="Genomic_DNA"/>
</dbReference>
<organism evidence="3 4">
    <name type="scientific">Nocardia otitidiscaviarum</name>
    <dbReference type="NCBI Taxonomy" id="1823"/>
    <lineage>
        <taxon>Bacteria</taxon>
        <taxon>Bacillati</taxon>
        <taxon>Actinomycetota</taxon>
        <taxon>Actinomycetes</taxon>
        <taxon>Mycobacteriales</taxon>
        <taxon>Nocardiaceae</taxon>
        <taxon>Nocardia</taxon>
    </lineage>
</organism>
<proteinExistence type="predicted"/>
<name>A0A378YJX9_9NOCA</name>
<evidence type="ECO:0000313" key="3">
    <source>
        <dbReference type="EMBL" id="SUA76781.1"/>
    </source>
</evidence>
<dbReference type="Proteomes" id="UP000255467">
    <property type="component" value="Unassembled WGS sequence"/>
</dbReference>
<dbReference type="InterPro" id="IPR056463">
    <property type="entry name" value="DUF7373_C"/>
</dbReference>
<feature type="domain" description="DUF7373" evidence="1">
    <location>
        <begin position="55"/>
        <end position="263"/>
    </location>
</feature>
<sequence length="409" mass="44086">MRLLERALCAAGLAAAVALTSACGSEPESPPIPEPAVDLASLDVGGFDTEPKPYGTADEIELAKLVEAERLANYLPLPWEIMPEAKYAASAMGGAIRPFIGFDTSAIGTRTTADKDAMREAAPGFVAGFVTTGRSDDMPSLSYELDNLVLIFSDEQAATAAATALGELDLAASEDNTPVTIPRYPEAVAYTTDNISGPGQIRSWYATGRFVIFTYVFDSVMAELGEADHAKLIERVERSIETIAPRVAEFPVTPVDQLTQLPVDPDGVLARSLFTVLDDGAQRGIPGVYERQGGLHISIAPELDAPLFERTGVDRVAWRGAYVYRTRDAAAAREFVADRAETTRKFVRVDAPTGLPDAQCRHAVTANDFEIAYYCYVSYGRYAAEVAANQLLDAQQRISAQYALLVNSE</sequence>
<keyword evidence="4" id="KW-1185">Reference proteome</keyword>
<dbReference type="Pfam" id="PF24088">
    <property type="entry name" value="DUF7373"/>
    <property type="match status" value="1"/>
</dbReference>
<accession>A0A378YJX9</accession>
<evidence type="ECO:0000259" key="1">
    <source>
        <dbReference type="Pfam" id="PF24088"/>
    </source>
</evidence>
<reference evidence="3 4" key="1">
    <citation type="submission" date="2018-06" db="EMBL/GenBank/DDBJ databases">
        <authorList>
            <consortium name="Pathogen Informatics"/>
            <person name="Doyle S."/>
        </authorList>
    </citation>
    <scope>NUCLEOTIDE SEQUENCE [LARGE SCALE GENOMIC DNA]</scope>
    <source>
        <strain evidence="3 4">NCTC1934</strain>
    </source>
</reference>
<dbReference type="RefSeq" id="WP_051036901.1">
    <property type="nucleotide sequence ID" value="NZ_UGRY01000002.1"/>
</dbReference>
<dbReference type="OrthoDB" id="4398318at2"/>
<evidence type="ECO:0000313" key="4">
    <source>
        <dbReference type="Proteomes" id="UP000255467"/>
    </source>
</evidence>
<dbReference type="PROSITE" id="PS51257">
    <property type="entry name" value="PROKAR_LIPOPROTEIN"/>
    <property type="match status" value="1"/>
</dbReference>